<protein>
    <submittedName>
        <fullName evidence="1">Uncharacterized protein</fullName>
    </submittedName>
</protein>
<organism evidence="1">
    <name type="scientific">Amphora coffeiformis</name>
    <dbReference type="NCBI Taxonomy" id="265554"/>
    <lineage>
        <taxon>Eukaryota</taxon>
        <taxon>Sar</taxon>
        <taxon>Stramenopiles</taxon>
        <taxon>Ochrophyta</taxon>
        <taxon>Bacillariophyta</taxon>
        <taxon>Bacillariophyceae</taxon>
        <taxon>Bacillariophycidae</taxon>
        <taxon>Thalassiophysales</taxon>
        <taxon>Catenulaceae</taxon>
        <taxon>Amphora</taxon>
    </lineage>
</organism>
<dbReference type="EMBL" id="HBIM01024293">
    <property type="protein sequence ID" value="CAE0421354.1"/>
    <property type="molecule type" value="Transcribed_RNA"/>
</dbReference>
<evidence type="ECO:0000313" key="1">
    <source>
        <dbReference type="EMBL" id="CAE0421354.1"/>
    </source>
</evidence>
<reference evidence="1" key="1">
    <citation type="submission" date="2021-01" db="EMBL/GenBank/DDBJ databases">
        <authorList>
            <person name="Corre E."/>
            <person name="Pelletier E."/>
            <person name="Niang G."/>
            <person name="Scheremetjew M."/>
            <person name="Finn R."/>
            <person name="Kale V."/>
            <person name="Holt S."/>
            <person name="Cochrane G."/>
            <person name="Meng A."/>
            <person name="Brown T."/>
            <person name="Cohen L."/>
        </authorList>
    </citation>
    <scope>NUCLEOTIDE SEQUENCE</scope>
    <source>
        <strain evidence="1">CCMP127</strain>
    </source>
</reference>
<dbReference type="AlphaFoldDB" id="A0A7S3PDA8"/>
<name>A0A7S3PDA8_9STRA</name>
<sequence>MVGGPLFFLSLFGKICSCLEKDEDRKARLALHELTVAGQRVSWFTKAGESGVAKGARKLLGGLFGAKATVTPSADSSIVEAKLVFHDNAENTPEILVDPLPRPAGQSVGYKLNIAIHRVHKVEADAVSGEIRLYAKAPADPKQSARLLLMIGLLKDSNTPATAEERDTFVHHLQVLSEWERQRRAAAGIEEDDEEPSGNFLTQRAQKAAHFAKREIEMQQTKRDREKRKAKLVAESGGLKYTALAMANRED</sequence>
<accession>A0A7S3PDA8</accession>
<gene>
    <name evidence="1" type="ORF">ACOF00016_LOCUS17996</name>
</gene>
<proteinExistence type="predicted"/>